<sequence>MPAPERKDPIRPTDDTARSLGKQLLRSARSGSLATLGRDGHPAASLVSLATDVDGTPLILVSALSAHTGHLEADPRCSLLLSPGGKGDPLAHARITLKLRAAKVDRETPDGIRIRRRFLSRQPKAALYADFGDFSFFSLSIEGASLNGGFGRAYELAPSDLLSEAVAAHAIAAIEEGAVAHMNADHAEAVRYFATGLLSAADGKWRLTGLDPDGADLARGDTVLRLAFPTPVASAGALRAALAALAAQAREAT</sequence>
<dbReference type="Gene3D" id="3.20.180.10">
    <property type="entry name" value="PNP-oxidase-like"/>
    <property type="match status" value="1"/>
</dbReference>
<dbReference type="AlphaFoldDB" id="A0A0N1F522"/>
<comment type="caution">
    <text evidence="3">The sequence shown here is derived from an EMBL/GenBank/DDBJ whole genome shotgun (WGS) entry which is preliminary data.</text>
</comment>
<dbReference type="InterPro" id="IPR037119">
    <property type="entry name" value="Haem_oxidase_HugZ-like_sf"/>
</dbReference>
<dbReference type="InterPro" id="IPR012349">
    <property type="entry name" value="Split_barrel_FMN-bd"/>
</dbReference>
<evidence type="ECO:0000313" key="4">
    <source>
        <dbReference type="Proteomes" id="UP000037822"/>
    </source>
</evidence>
<gene>
    <name evidence="3" type="ORF">AE618_16900</name>
</gene>
<name>A0A0N1F522_9HYPH</name>
<dbReference type="GO" id="GO:0005737">
    <property type="term" value="C:cytoplasm"/>
    <property type="evidence" value="ECO:0007669"/>
    <property type="project" value="UniProtKB-ARBA"/>
</dbReference>
<reference evidence="3 4" key="1">
    <citation type="submission" date="2015-07" db="EMBL/GenBank/DDBJ databases">
        <title>Whole genome sequencing of Bosea vaviloviae isolated from cave pool.</title>
        <authorList>
            <person name="Tan N.E.H."/>
            <person name="Lee Y.P."/>
            <person name="Gan H.M."/>
            <person name="Barton H."/>
            <person name="Savka M.A."/>
        </authorList>
    </citation>
    <scope>NUCLEOTIDE SEQUENCE [LARGE SCALE GENOMIC DNA]</scope>
    <source>
        <strain evidence="3 4">SD260</strain>
    </source>
</reference>
<dbReference type="PATRIC" id="fig|1526658.3.peg.127"/>
<accession>A0A0N1F522</accession>
<dbReference type="Proteomes" id="UP000037822">
    <property type="component" value="Unassembled WGS sequence"/>
</dbReference>
<keyword evidence="4" id="KW-1185">Reference proteome</keyword>
<dbReference type="Gene3D" id="2.30.110.10">
    <property type="entry name" value="Electron Transport, Fmn-binding Protein, Chain A"/>
    <property type="match status" value="1"/>
</dbReference>
<evidence type="ECO:0000313" key="3">
    <source>
        <dbReference type="EMBL" id="KPH79566.1"/>
    </source>
</evidence>
<dbReference type="PANTHER" id="PTHR13343">
    <property type="entry name" value="CREG1 PROTEIN"/>
    <property type="match status" value="1"/>
</dbReference>
<dbReference type="EMBL" id="LGSZ01000048">
    <property type="protein sequence ID" value="KPH79566.1"/>
    <property type="molecule type" value="Genomic_DNA"/>
</dbReference>
<dbReference type="InterPro" id="IPR011576">
    <property type="entry name" value="Pyridox_Oxase_N"/>
</dbReference>
<organism evidence="3 4">
    <name type="scientific">Bosea vaviloviae</name>
    <dbReference type="NCBI Taxonomy" id="1526658"/>
    <lineage>
        <taxon>Bacteria</taxon>
        <taxon>Pseudomonadati</taxon>
        <taxon>Pseudomonadota</taxon>
        <taxon>Alphaproteobacteria</taxon>
        <taxon>Hyphomicrobiales</taxon>
        <taxon>Boseaceae</taxon>
        <taxon>Bosea</taxon>
    </lineage>
</organism>
<dbReference type="PANTHER" id="PTHR13343:SF17">
    <property type="entry name" value="CELLULAR REPRESSOR OF E1A-STIMULATED GENES, ISOFORM A"/>
    <property type="match status" value="1"/>
</dbReference>
<dbReference type="Pfam" id="PF10615">
    <property type="entry name" value="DUF2470"/>
    <property type="match status" value="1"/>
</dbReference>
<feature type="domain" description="DUF2470" evidence="2">
    <location>
        <begin position="176"/>
        <end position="245"/>
    </location>
</feature>
<dbReference type="Pfam" id="PF01243">
    <property type="entry name" value="PNPOx_N"/>
    <property type="match status" value="1"/>
</dbReference>
<evidence type="ECO:0000259" key="2">
    <source>
        <dbReference type="Pfam" id="PF10615"/>
    </source>
</evidence>
<proteinExistence type="predicted"/>
<protein>
    <submittedName>
        <fullName evidence="3">Pyridoxamine 5'-phosphate oxidase</fullName>
    </submittedName>
</protein>
<feature type="domain" description="Pyridoxamine 5'-phosphate oxidase N-terminal" evidence="1">
    <location>
        <begin position="22"/>
        <end position="142"/>
    </location>
</feature>
<dbReference type="OrthoDB" id="9814594at2"/>
<evidence type="ECO:0000259" key="1">
    <source>
        <dbReference type="Pfam" id="PF01243"/>
    </source>
</evidence>
<dbReference type="SUPFAM" id="SSF50475">
    <property type="entry name" value="FMN-binding split barrel"/>
    <property type="match status" value="1"/>
</dbReference>
<dbReference type="InterPro" id="IPR019595">
    <property type="entry name" value="DUF2470"/>
</dbReference>